<dbReference type="EMBL" id="VSRR010001132">
    <property type="protein sequence ID" value="MPC22834.1"/>
    <property type="molecule type" value="Genomic_DNA"/>
</dbReference>
<dbReference type="SMART" id="SM00631">
    <property type="entry name" value="Zn_pept"/>
    <property type="match status" value="1"/>
</dbReference>
<reference evidence="12 13" key="1">
    <citation type="submission" date="2019-05" db="EMBL/GenBank/DDBJ databases">
        <title>Another draft genome of Portunus trituberculatus and its Hox gene families provides insights of decapod evolution.</title>
        <authorList>
            <person name="Jeong J.-H."/>
            <person name="Song I."/>
            <person name="Kim S."/>
            <person name="Choi T."/>
            <person name="Kim D."/>
            <person name="Ryu S."/>
            <person name="Kim W."/>
        </authorList>
    </citation>
    <scope>NUCLEOTIDE SEQUENCE [LARGE SCALE GENOMIC DNA]</scope>
    <source>
        <tissue evidence="12">Muscle</tissue>
    </source>
</reference>
<dbReference type="Pfam" id="PF00246">
    <property type="entry name" value="Peptidase_M14"/>
    <property type="match status" value="1"/>
</dbReference>
<comment type="cofactor">
    <cofactor evidence="1">
        <name>Zn(2+)</name>
        <dbReference type="ChEBI" id="CHEBI:29105"/>
    </cofactor>
</comment>
<keyword evidence="6" id="KW-0732">Signal</keyword>
<evidence type="ECO:0000256" key="7">
    <source>
        <dbReference type="ARBA" id="ARBA00022801"/>
    </source>
</evidence>
<evidence type="ECO:0000256" key="2">
    <source>
        <dbReference type="ARBA" id="ARBA00005988"/>
    </source>
</evidence>
<dbReference type="InterPro" id="IPR000834">
    <property type="entry name" value="Peptidase_M14"/>
</dbReference>
<keyword evidence="9" id="KW-0482">Metalloprotease</keyword>
<dbReference type="Gene3D" id="3.40.630.10">
    <property type="entry name" value="Zn peptidases"/>
    <property type="match status" value="1"/>
</dbReference>
<evidence type="ECO:0000256" key="5">
    <source>
        <dbReference type="ARBA" id="ARBA00022723"/>
    </source>
</evidence>
<dbReference type="PANTHER" id="PTHR11705">
    <property type="entry name" value="PROTEASE FAMILY M14 CARBOXYPEPTIDASE A,B"/>
    <property type="match status" value="1"/>
</dbReference>
<dbReference type="FunFam" id="3.40.630.10:FF:000084">
    <property type="entry name" value="Carboxypeptidase B2"/>
    <property type="match status" value="1"/>
</dbReference>
<keyword evidence="3 12" id="KW-0121">Carboxypeptidase</keyword>
<keyword evidence="7" id="KW-0378">Hydrolase</keyword>
<keyword evidence="4" id="KW-0645">Protease</keyword>
<dbReference type="GO" id="GO:0006508">
    <property type="term" value="P:proteolysis"/>
    <property type="evidence" value="ECO:0007669"/>
    <property type="project" value="UniProtKB-KW"/>
</dbReference>
<keyword evidence="8" id="KW-0862">Zinc</keyword>
<dbReference type="PANTHER" id="PTHR11705:SF91">
    <property type="entry name" value="FI01817P-RELATED"/>
    <property type="match status" value="1"/>
</dbReference>
<protein>
    <submittedName>
        <fullName evidence="12">Carboxypeptidase B</fullName>
    </submittedName>
</protein>
<dbReference type="PROSITE" id="PS52035">
    <property type="entry name" value="PEPTIDASE_M14"/>
    <property type="match status" value="1"/>
</dbReference>
<comment type="caution">
    <text evidence="10">Lacks conserved residue(s) required for the propagation of feature annotation.</text>
</comment>
<evidence type="ECO:0000256" key="9">
    <source>
        <dbReference type="ARBA" id="ARBA00023049"/>
    </source>
</evidence>
<dbReference type="GO" id="GO:0008270">
    <property type="term" value="F:zinc ion binding"/>
    <property type="evidence" value="ECO:0007669"/>
    <property type="project" value="InterPro"/>
</dbReference>
<dbReference type="SUPFAM" id="SSF53187">
    <property type="entry name" value="Zn-dependent exopeptidases"/>
    <property type="match status" value="1"/>
</dbReference>
<comment type="similarity">
    <text evidence="2 10">Belongs to the peptidase M14 family.</text>
</comment>
<sequence length="183" mass="20738">MPMLVPSSQEYKDWREWQLSQCGQSGIIQWLNSLVKDYPDLCTLEDVGKSYEDRAIKLLKVGKGGADKPVVFVESGMHAREWIAPATVTYMINKLVTNSTEYENLLSQVNFYFMPVTNPDGYDFTFMRSIFVEHCLSSTKPHFLFLTETQVSNTVDRILTPVHGNSLAPKGHGLPLQHPTLIL</sequence>
<evidence type="ECO:0000256" key="8">
    <source>
        <dbReference type="ARBA" id="ARBA00022833"/>
    </source>
</evidence>
<feature type="domain" description="Peptidase M14" evidence="11">
    <location>
        <begin position="15"/>
        <end position="183"/>
    </location>
</feature>
<evidence type="ECO:0000256" key="1">
    <source>
        <dbReference type="ARBA" id="ARBA00001947"/>
    </source>
</evidence>
<evidence type="ECO:0000259" key="11">
    <source>
        <dbReference type="PROSITE" id="PS52035"/>
    </source>
</evidence>
<evidence type="ECO:0000256" key="6">
    <source>
        <dbReference type="ARBA" id="ARBA00022729"/>
    </source>
</evidence>
<evidence type="ECO:0000313" key="13">
    <source>
        <dbReference type="Proteomes" id="UP000324222"/>
    </source>
</evidence>
<keyword evidence="5" id="KW-0479">Metal-binding</keyword>
<keyword evidence="13" id="KW-1185">Reference proteome</keyword>
<evidence type="ECO:0000256" key="3">
    <source>
        <dbReference type="ARBA" id="ARBA00022645"/>
    </source>
</evidence>
<evidence type="ECO:0000256" key="10">
    <source>
        <dbReference type="PROSITE-ProRule" id="PRU01379"/>
    </source>
</evidence>
<organism evidence="12 13">
    <name type="scientific">Portunus trituberculatus</name>
    <name type="common">Swimming crab</name>
    <name type="synonym">Neptunus trituberculatus</name>
    <dbReference type="NCBI Taxonomy" id="210409"/>
    <lineage>
        <taxon>Eukaryota</taxon>
        <taxon>Metazoa</taxon>
        <taxon>Ecdysozoa</taxon>
        <taxon>Arthropoda</taxon>
        <taxon>Crustacea</taxon>
        <taxon>Multicrustacea</taxon>
        <taxon>Malacostraca</taxon>
        <taxon>Eumalacostraca</taxon>
        <taxon>Eucarida</taxon>
        <taxon>Decapoda</taxon>
        <taxon>Pleocyemata</taxon>
        <taxon>Brachyura</taxon>
        <taxon>Eubrachyura</taxon>
        <taxon>Portunoidea</taxon>
        <taxon>Portunidae</taxon>
        <taxon>Portuninae</taxon>
        <taxon>Portunus</taxon>
    </lineage>
</organism>
<dbReference type="OrthoDB" id="3626597at2759"/>
<dbReference type="GO" id="GO:0004181">
    <property type="term" value="F:metallocarboxypeptidase activity"/>
    <property type="evidence" value="ECO:0007669"/>
    <property type="project" value="InterPro"/>
</dbReference>
<dbReference type="GO" id="GO:0005615">
    <property type="term" value="C:extracellular space"/>
    <property type="evidence" value="ECO:0007669"/>
    <property type="project" value="TreeGrafter"/>
</dbReference>
<proteinExistence type="inferred from homology"/>
<comment type="caution">
    <text evidence="12">The sequence shown here is derived from an EMBL/GenBank/DDBJ whole genome shotgun (WGS) entry which is preliminary data.</text>
</comment>
<dbReference type="InterPro" id="IPR057246">
    <property type="entry name" value="CARBOXYPEPT_ZN_1"/>
</dbReference>
<evidence type="ECO:0000256" key="4">
    <source>
        <dbReference type="ARBA" id="ARBA00022670"/>
    </source>
</evidence>
<evidence type="ECO:0000313" key="12">
    <source>
        <dbReference type="EMBL" id="MPC22834.1"/>
    </source>
</evidence>
<dbReference type="PROSITE" id="PS00132">
    <property type="entry name" value="CARBOXYPEPT_ZN_1"/>
    <property type="match status" value="1"/>
</dbReference>
<dbReference type="AlphaFoldDB" id="A0A5B7DP71"/>
<name>A0A5B7DP71_PORTR</name>
<gene>
    <name evidence="12" type="primary">CBPB_2</name>
    <name evidence="12" type="ORF">E2C01_015861</name>
</gene>
<accession>A0A5B7DP71</accession>
<dbReference type="Proteomes" id="UP000324222">
    <property type="component" value="Unassembled WGS sequence"/>
</dbReference>